<dbReference type="GO" id="GO:0005737">
    <property type="term" value="C:cytoplasm"/>
    <property type="evidence" value="ECO:0007669"/>
    <property type="project" value="UniProtKB-ARBA"/>
</dbReference>
<evidence type="ECO:0000259" key="9">
    <source>
        <dbReference type="PROSITE" id="PS50119"/>
    </source>
</evidence>
<dbReference type="InterPro" id="IPR051051">
    <property type="entry name" value="E3_ubiq-ligase_TRIM/RNF"/>
</dbReference>
<dbReference type="InterPro" id="IPR043136">
    <property type="entry name" value="B30.2/SPRY_sf"/>
</dbReference>
<dbReference type="PROSITE" id="PS00518">
    <property type="entry name" value="ZF_RING_1"/>
    <property type="match status" value="1"/>
</dbReference>
<dbReference type="CDD" id="cd16040">
    <property type="entry name" value="SPRY_PRY_SNTX"/>
    <property type="match status" value="1"/>
</dbReference>
<dbReference type="AlphaFoldDB" id="A0A8C4RF08"/>
<name>A0A8C4RF08_ERPCA</name>
<dbReference type="InterPro" id="IPR058030">
    <property type="entry name" value="TRIM8/14/16/25/29/45/65_CC"/>
</dbReference>
<dbReference type="SMART" id="SM00449">
    <property type="entry name" value="SPRY"/>
    <property type="match status" value="1"/>
</dbReference>
<dbReference type="SUPFAM" id="SSF49899">
    <property type="entry name" value="Concanavalin A-like lectins/glucanases"/>
    <property type="match status" value="1"/>
</dbReference>
<evidence type="ECO:0000256" key="2">
    <source>
        <dbReference type="ARBA" id="ARBA00022723"/>
    </source>
</evidence>
<keyword evidence="7" id="KW-0175">Coiled coil</keyword>
<feature type="coiled-coil region" evidence="7">
    <location>
        <begin position="190"/>
        <end position="227"/>
    </location>
</feature>
<evidence type="ECO:0000256" key="1">
    <source>
        <dbReference type="ARBA" id="ARBA00022588"/>
    </source>
</evidence>
<dbReference type="PROSITE" id="PS50119">
    <property type="entry name" value="ZF_BBOX"/>
    <property type="match status" value="1"/>
</dbReference>
<dbReference type="SUPFAM" id="SSF57845">
    <property type="entry name" value="B-box zinc-binding domain"/>
    <property type="match status" value="1"/>
</dbReference>
<proteinExistence type="predicted"/>
<evidence type="ECO:0000256" key="5">
    <source>
        <dbReference type="ARBA" id="ARBA00022859"/>
    </source>
</evidence>
<dbReference type="PROSITE" id="PS50089">
    <property type="entry name" value="ZF_RING_2"/>
    <property type="match status" value="1"/>
</dbReference>
<dbReference type="Pfam" id="PF25600">
    <property type="entry name" value="TRIM_CC"/>
    <property type="match status" value="1"/>
</dbReference>
<keyword evidence="12" id="KW-1185">Reference proteome</keyword>
<evidence type="ECO:0000259" key="10">
    <source>
        <dbReference type="PROSITE" id="PS50188"/>
    </source>
</evidence>
<dbReference type="InterPro" id="IPR017907">
    <property type="entry name" value="Znf_RING_CS"/>
</dbReference>
<dbReference type="Ensembl" id="ENSECRT00000001635.1">
    <property type="protein sequence ID" value="ENSECRP00000001611.1"/>
    <property type="gene ID" value="ENSECRG00000001106.1"/>
</dbReference>
<dbReference type="SMART" id="SM00589">
    <property type="entry name" value="PRY"/>
    <property type="match status" value="1"/>
</dbReference>
<dbReference type="Pfam" id="PF00622">
    <property type="entry name" value="SPRY"/>
    <property type="match status" value="1"/>
</dbReference>
<dbReference type="Gene3D" id="4.10.830.40">
    <property type="match status" value="1"/>
</dbReference>
<evidence type="ECO:0000256" key="4">
    <source>
        <dbReference type="ARBA" id="ARBA00022833"/>
    </source>
</evidence>
<dbReference type="CDD" id="cd19769">
    <property type="entry name" value="Bbox2_TRIM16-like"/>
    <property type="match status" value="1"/>
</dbReference>
<dbReference type="Pfam" id="PF15227">
    <property type="entry name" value="zf-C3HC4_4"/>
    <property type="match status" value="1"/>
</dbReference>
<evidence type="ECO:0000313" key="11">
    <source>
        <dbReference type="Ensembl" id="ENSECRP00000001611.1"/>
    </source>
</evidence>
<dbReference type="Pfam" id="PF00643">
    <property type="entry name" value="zf-B_box"/>
    <property type="match status" value="1"/>
</dbReference>
<dbReference type="InterPro" id="IPR001841">
    <property type="entry name" value="Znf_RING"/>
</dbReference>
<dbReference type="InterPro" id="IPR006574">
    <property type="entry name" value="PRY"/>
</dbReference>
<dbReference type="InterPro" id="IPR000315">
    <property type="entry name" value="Znf_B-box"/>
</dbReference>
<reference evidence="11" key="2">
    <citation type="submission" date="2025-08" db="UniProtKB">
        <authorList>
            <consortium name="Ensembl"/>
        </authorList>
    </citation>
    <scope>IDENTIFICATION</scope>
</reference>
<accession>A0A8C4RF08</accession>
<keyword evidence="5" id="KW-0391">Immunity</keyword>
<feature type="domain" description="B box-type" evidence="9">
    <location>
        <begin position="148"/>
        <end position="188"/>
    </location>
</feature>
<keyword evidence="2" id="KW-0479">Metal-binding</keyword>
<dbReference type="InterPro" id="IPR013320">
    <property type="entry name" value="ConA-like_dom_sf"/>
</dbReference>
<dbReference type="SMART" id="SM00336">
    <property type="entry name" value="BBOX"/>
    <property type="match status" value="1"/>
</dbReference>
<feature type="domain" description="RING-type" evidence="8">
    <location>
        <begin position="15"/>
        <end position="58"/>
    </location>
</feature>
<dbReference type="SMART" id="SM00184">
    <property type="entry name" value="RING"/>
    <property type="match status" value="1"/>
</dbReference>
<dbReference type="GO" id="GO:0008270">
    <property type="term" value="F:zinc ion binding"/>
    <property type="evidence" value="ECO:0007669"/>
    <property type="project" value="UniProtKB-KW"/>
</dbReference>
<dbReference type="Gene3D" id="3.30.160.60">
    <property type="entry name" value="Classic Zinc Finger"/>
    <property type="match status" value="1"/>
</dbReference>
<keyword evidence="4" id="KW-0862">Zinc</keyword>
<dbReference type="Gene3D" id="3.30.40.10">
    <property type="entry name" value="Zinc/RING finger domain, C3HC4 (zinc finger)"/>
    <property type="match status" value="1"/>
</dbReference>
<organism evidence="11 12">
    <name type="scientific">Erpetoichthys calabaricus</name>
    <name type="common">Rope fish</name>
    <name type="synonym">Calamoichthys calabaricus</name>
    <dbReference type="NCBI Taxonomy" id="27687"/>
    <lineage>
        <taxon>Eukaryota</taxon>
        <taxon>Metazoa</taxon>
        <taxon>Chordata</taxon>
        <taxon>Craniata</taxon>
        <taxon>Vertebrata</taxon>
        <taxon>Euteleostomi</taxon>
        <taxon>Actinopterygii</taxon>
        <taxon>Polypteriformes</taxon>
        <taxon>Polypteridae</taxon>
        <taxon>Erpetoichthys</taxon>
    </lineage>
</organism>
<dbReference type="SUPFAM" id="SSF57850">
    <property type="entry name" value="RING/U-box"/>
    <property type="match status" value="1"/>
</dbReference>
<dbReference type="Pfam" id="PF13765">
    <property type="entry name" value="PRY"/>
    <property type="match status" value="1"/>
</dbReference>
<evidence type="ECO:0000256" key="6">
    <source>
        <dbReference type="PROSITE-ProRule" id="PRU00024"/>
    </source>
</evidence>
<reference evidence="11" key="1">
    <citation type="submission" date="2021-06" db="EMBL/GenBank/DDBJ databases">
        <authorList>
            <consortium name="Wellcome Sanger Institute Data Sharing"/>
        </authorList>
    </citation>
    <scope>NUCLEOTIDE SEQUENCE [LARGE SCALE GENOMIC DNA]</scope>
</reference>
<protein>
    <submittedName>
        <fullName evidence="11">Tripartite motif-containing protein 16-like</fullName>
    </submittedName>
</protein>
<dbReference type="InterPro" id="IPR013083">
    <property type="entry name" value="Znf_RING/FYVE/PHD"/>
</dbReference>
<keyword evidence="3 6" id="KW-0863">Zinc-finger</keyword>
<sequence length="566" mass="64948">MAAAHRLLSADQYCCSVCLDVQKEPVSLTCGHNYCLSCINGYWDISDEEGIYNCPLCSQIFNVRPVVKKNVMLKDLIAQLNGIEVCVSPYLNYSGPDDVPCDVCIGRKMRAVKSCLTCMASYCETHLQPHQQSEAFNAHKLEEPTGNLEEKMCMKHQKVLEIFCRTSESCICLLCMVTEHKSHDTVTPEEERAERQVRRQAEIKRRIEEKEKKLESTKETIARIQSSADSEMQEHEDLFLSVLQSIERLRSEITKVIRDHETREVRKAEKVIDQLEMEIMELKRRDAELAELSQTEDHIHFLKMFPSIPDLPQDEDSPDMKVNGNLLPEMLRKDVVDLKKSLEEIVGWEFVKTNETGGCSSLRSHHVSRFNLFFCSFSFLLSCPHSDFCTLTLDPNTANRRLRLSEKNKKVTDKRTVTPYPTHPDRFDFWPQVLCREALSGTRWYWEVQWSGERAVIGVAYKGIERKGHSDVCPLGSNDKSWCLFCSDSSYIVLHDNKAIQLSAHGSHRIGVYLDWPAGLLSFYSISYKMILLHSFNASFTEPLYPGFWVGPDSSITICNQNPFDQ</sequence>
<gene>
    <name evidence="11" type="primary">LOC114667283</name>
</gene>
<dbReference type="InterPro" id="IPR001870">
    <property type="entry name" value="B30.2/SPRY"/>
</dbReference>
<dbReference type="Proteomes" id="UP000694620">
    <property type="component" value="Chromosome 1"/>
</dbReference>
<reference evidence="11" key="3">
    <citation type="submission" date="2025-09" db="UniProtKB">
        <authorList>
            <consortium name="Ensembl"/>
        </authorList>
    </citation>
    <scope>IDENTIFICATION</scope>
</reference>
<feature type="coiled-coil region" evidence="7">
    <location>
        <begin position="258"/>
        <end position="292"/>
    </location>
</feature>
<evidence type="ECO:0000256" key="3">
    <source>
        <dbReference type="ARBA" id="ARBA00022771"/>
    </source>
</evidence>
<evidence type="ECO:0000259" key="8">
    <source>
        <dbReference type="PROSITE" id="PS50089"/>
    </source>
</evidence>
<keyword evidence="1" id="KW-0399">Innate immunity</keyword>
<dbReference type="PANTHER" id="PTHR25465:SF5">
    <property type="entry name" value="E3 UBIQUITIN_ISG15 LIGASE TRIM25-RELATED"/>
    <property type="match status" value="1"/>
</dbReference>
<evidence type="ECO:0000256" key="7">
    <source>
        <dbReference type="SAM" id="Coils"/>
    </source>
</evidence>
<dbReference type="PANTHER" id="PTHR25465">
    <property type="entry name" value="B-BOX DOMAIN CONTAINING"/>
    <property type="match status" value="1"/>
</dbReference>
<dbReference type="InterPro" id="IPR003879">
    <property type="entry name" value="Butyrophylin_SPRY"/>
</dbReference>
<dbReference type="GO" id="GO:0045087">
    <property type="term" value="P:innate immune response"/>
    <property type="evidence" value="ECO:0007669"/>
    <property type="project" value="UniProtKB-KW"/>
</dbReference>
<dbReference type="PROSITE" id="PS50188">
    <property type="entry name" value="B302_SPRY"/>
    <property type="match status" value="1"/>
</dbReference>
<feature type="domain" description="B30.2/SPRY" evidence="10">
    <location>
        <begin position="371"/>
        <end position="565"/>
    </location>
</feature>
<evidence type="ECO:0000313" key="12">
    <source>
        <dbReference type="Proteomes" id="UP000694620"/>
    </source>
</evidence>
<dbReference type="PRINTS" id="PR01407">
    <property type="entry name" value="BUTYPHLNCDUF"/>
</dbReference>
<dbReference type="GeneTree" id="ENSGT01150000286950"/>
<dbReference type="Gene3D" id="2.60.120.920">
    <property type="match status" value="1"/>
</dbReference>
<dbReference type="InterPro" id="IPR003877">
    <property type="entry name" value="SPRY_dom"/>
</dbReference>